<evidence type="ECO:0000256" key="1">
    <source>
        <dbReference type="SAM" id="SignalP"/>
    </source>
</evidence>
<evidence type="ECO:0000313" key="2">
    <source>
        <dbReference type="EMBL" id="KXZ21855.1"/>
    </source>
</evidence>
<keyword evidence="3" id="KW-1185">Reference proteome</keyword>
<feature type="signal peptide" evidence="1">
    <location>
        <begin position="1"/>
        <end position="29"/>
    </location>
</feature>
<feature type="chain" id="PRO_5007561520" description="LacI family transcriptional regulator" evidence="1">
    <location>
        <begin position="30"/>
        <end position="87"/>
    </location>
</feature>
<dbReference type="EMBL" id="LSBA01000006">
    <property type="protein sequence ID" value="KXZ21855.1"/>
    <property type="molecule type" value="Genomic_DNA"/>
</dbReference>
<evidence type="ECO:0000313" key="3">
    <source>
        <dbReference type="Proteomes" id="UP000075430"/>
    </source>
</evidence>
<comment type="caution">
    <text evidence="2">The sequence shown here is derived from an EMBL/GenBank/DDBJ whole genome shotgun (WGS) entry which is preliminary data.</text>
</comment>
<dbReference type="STRING" id="1793963.AXI58_13050"/>
<accession>A0A150F9R6</accession>
<reference evidence="3" key="1">
    <citation type="submission" date="2016-02" db="EMBL/GenBank/DDBJ databases">
        <authorList>
            <person name="Dunlap C."/>
        </authorList>
    </citation>
    <scope>NUCLEOTIDE SEQUENCE [LARGE SCALE GENOMIC DNA]</scope>
    <source>
        <strain evidence="3">NRRL B-41092</strain>
    </source>
</reference>
<name>A0A150F9R6_9BACI</name>
<dbReference type="AlphaFoldDB" id="A0A150F9R6"/>
<sequence length="87" mass="9514">MFKSKIKKIAGAVAFAGVLLVSGSPAVSAAVHPGDLTPIRDKYKDGYQFQWNGDGTVTVFFRDGEGRSYYDTYTCVSIIDGTCYVYK</sequence>
<dbReference type="RefSeq" id="WP_061521208.1">
    <property type="nucleotide sequence ID" value="NZ_JAJJBV010000036.1"/>
</dbReference>
<gene>
    <name evidence="2" type="ORF">AXI58_13050</name>
</gene>
<protein>
    <recommendedName>
        <fullName evidence="4">LacI family transcriptional regulator</fullName>
    </recommendedName>
</protein>
<dbReference type="OrthoDB" id="2938650at2"/>
<organism evidence="2 3">
    <name type="scientific">Bacillus nakamurai</name>
    <dbReference type="NCBI Taxonomy" id="1793963"/>
    <lineage>
        <taxon>Bacteria</taxon>
        <taxon>Bacillati</taxon>
        <taxon>Bacillota</taxon>
        <taxon>Bacilli</taxon>
        <taxon>Bacillales</taxon>
        <taxon>Bacillaceae</taxon>
        <taxon>Bacillus</taxon>
    </lineage>
</organism>
<keyword evidence="1" id="KW-0732">Signal</keyword>
<proteinExistence type="predicted"/>
<evidence type="ECO:0008006" key="4">
    <source>
        <dbReference type="Google" id="ProtNLM"/>
    </source>
</evidence>
<dbReference type="Proteomes" id="UP000075430">
    <property type="component" value="Unassembled WGS sequence"/>
</dbReference>